<dbReference type="Pfam" id="PF03787">
    <property type="entry name" value="RAMPs"/>
    <property type="match status" value="1"/>
</dbReference>
<dbReference type="EMBL" id="LR586016">
    <property type="protein sequence ID" value="VIP02236.1"/>
    <property type="molecule type" value="Genomic_DNA"/>
</dbReference>
<evidence type="ECO:0000256" key="2">
    <source>
        <dbReference type="SAM" id="MobiDB-lite"/>
    </source>
</evidence>
<feature type="region of interest" description="Disordered" evidence="2">
    <location>
        <begin position="329"/>
        <end position="354"/>
    </location>
</feature>
<dbReference type="EMBL" id="LR593887">
    <property type="protein sequence ID" value="VTS00795.1"/>
    <property type="molecule type" value="Genomic_DNA"/>
</dbReference>
<keyword evidence="1" id="KW-0051">Antiviral defense</keyword>
<dbReference type="NCBIfam" id="TIGR01894">
    <property type="entry name" value="cas_TM1795_cmr1"/>
    <property type="match status" value="1"/>
</dbReference>
<reference evidence="4" key="1">
    <citation type="submission" date="2019-04" db="EMBL/GenBank/DDBJ databases">
        <authorList>
            <consortium name="Science for Life Laboratories"/>
        </authorList>
    </citation>
    <scope>NUCLEOTIDE SEQUENCE</scope>
    <source>
        <strain evidence="4">MBLW1</strain>
    </source>
</reference>
<proteinExistence type="predicted"/>
<feature type="region of interest" description="Disordered" evidence="2">
    <location>
        <begin position="268"/>
        <end position="287"/>
    </location>
</feature>
<feature type="domain" description="CRISPR type III-associated protein" evidence="3">
    <location>
        <begin position="29"/>
        <end position="206"/>
    </location>
</feature>
<gene>
    <name evidence="4" type="ORF">GMBLW1_17240</name>
</gene>
<evidence type="ECO:0000313" key="4">
    <source>
        <dbReference type="EMBL" id="VIP02236.1"/>
    </source>
</evidence>
<accession>A0A6C2YLD3</accession>
<evidence type="ECO:0000313" key="5">
    <source>
        <dbReference type="Proteomes" id="UP000464378"/>
    </source>
</evidence>
<evidence type="ECO:0000259" key="3">
    <source>
        <dbReference type="Pfam" id="PF03787"/>
    </source>
</evidence>
<dbReference type="InParanoid" id="A0A6C2YLD3"/>
<dbReference type="RefSeq" id="WP_162657430.1">
    <property type="nucleotide sequence ID" value="NZ_LR593887.1"/>
</dbReference>
<dbReference type="InterPro" id="IPR005537">
    <property type="entry name" value="RAMP_III_fam"/>
</dbReference>
<sequence length="440" mass="48910">MTEQRKESILDEAPTRPQLKSSSARVFDLSLLTVLFGGGNQTRTIDKRMPVRSTSIRGQLQFWWRATAGSRYTDLAQLREAQTAIWGNTTQSSRVSVSVEAVSLGSMMPCAVFETNPQTGRFRGSPFWNDPFRNNALPYALFPFQGQLASGGSAIEVEPAKFVRELKFRLKLQCPVELWPEVETAVWAWVHFGGVGSRTRRGCGALTCPQLTSPDEAAFRQKLPTLATPGVAQEWPIFGETYLGESGSDGISAWDRSVGELRHFRQGVNVGRNPGTKPNRPGRSRFPEPEAIRRVTRARPNKHPRLTQIPDTAYPRAEMGLPIVVHFQSPDEGGGQEPPDTTITPARSNPKQPIERMASPLILRPVKIGDKIYAMVHRLRTQPLMAVELRKGNVQVLETSDHIRGPELANYPNSPLAKSPNGSALEAFLRRIQDNGFRKV</sequence>
<dbReference type="GO" id="GO:0051607">
    <property type="term" value="P:defense response to virus"/>
    <property type="evidence" value="ECO:0007669"/>
    <property type="project" value="UniProtKB-KW"/>
</dbReference>
<dbReference type="Proteomes" id="UP000464378">
    <property type="component" value="Chromosome"/>
</dbReference>
<organism evidence="4">
    <name type="scientific">Tuwongella immobilis</name>
    <dbReference type="NCBI Taxonomy" id="692036"/>
    <lineage>
        <taxon>Bacteria</taxon>
        <taxon>Pseudomonadati</taxon>
        <taxon>Planctomycetota</taxon>
        <taxon>Planctomycetia</taxon>
        <taxon>Gemmatales</taxon>
        <taxon>Gemmataceae</taxon>
        <taxon>Tuwongella</taxon>
    </lineage>
</organism>
<keyword evidence="5" id="KW-1185">Reference proteome</keyword>
<dbReference type="KEGG" id="tim:GMBLW1_17240"/>
<feature type="compositionally biased region" description="Polar residues" evidence="2">
    <location>
        <begin position="339"/>
        <end position="351"/>
    </location>
</feature>
<evidence type="ECO:0000256" key="1">
    <source>
        <dbReference type="ARBA" id="ARBA00023118"/>
    </source>
</evidence>
<dbReference type="InterPro" id="IPR007522">
    <property type="entry name" value="CRISPR-assoc_prot_TM1795"/>
</dbReference>
<protein>
    <recommendedName>
        <fullName evidence="3">CRISPR type III-associated protein domain-containing protein</fullName>
    </recommendedName>
</protein>
<name>A0A6C2YLD3_9BACT</name>
<dbReference type="AlphaFoldDB" id="A0A6C2YLD3"/>